<dbReference type="EMBL" id="VSSQ01015610">
    <property type="protein sequence ID" value="MPM56145.1"/>
    <property type="molecule type" value="Genomic_DNA"/>
</dbReference>
<evidence type="ECO:0000313" key="8">
    <source>
        <dbReference type="EMBL" id="MPM56145.1"/>
    </source>
</evidence>
<dbReference type="Pfam" id="PF03631">
    <property type="entry name" value="Virul_fac_BrkB"/>
    <property type="match status" value="1"/>
</dbReference>
<proteinExistence type="predicted"/>
<feature type="transmembrane region" description="Helical" evidence="7">
    <location>
        <begin position="262"/>
        <end position="288"/>
    </location>
</feature>
<evidence type="ECO:0000256" key="6">
    <source>
        <dbReference type="SAM" id="MobiDB-lite"/>
    </source>
</evidence>
<keyword evidence="3 7" id="KW-0812">Transmembrane</keyword>
<feature type="transmembrane region" description="Helical" evidence="7">
    <location>
        <begin position="104"/>
        <end position="127"/>
    </location>
</feature>
<keyword evidence="2" id="KW-1003">Cell membrane</keyword>
<evidence type="ECO:0000256" key="7">
    <source>
        <dbReference type="SAM" id="Phobius"/>
    </source>
</evidence>
<comment type="caution">
    <text evidence="8">The sequence shown here is derived from an EMBL/GenBank/DDBJ whole genome shotgun (WGS) entry which is preliminary data.</text>
</comment>
<dbReference type="AlphaFoldDB" id="A0A645AS95"/>
<comment type="subcellular location">
    <subcellularLocation>
        <location evidence="1">Cell membrane</location>
        <topology evidence="1">Multi-pass membrane protein</topology>
    </subcellularLocation>
</comment>
<feature type="transmembrane region" description="Helical" evidence="7">
    <location>
        <begin position="234"/>
        <end position="256"/>
    </location>
</feature>
<protein>
    <recommendedName>
        <fullName evidence="9">Inner membrane protein YhjD</fullName>
    </recommendedName>
</protein>
<organism evidence="8">
    <name type="scientific">bioreactor metagenome</name>
    <dbReference type="NCBI Taxonomy" id="1076179"/>
    <lineage>
        <taxon>unclassified sequences</taxon>
        <taxon>metagenomes</taxon>
        <taxon>ecological metagenomes</taxon>
    </lineage>
</organism>
<evidence type="ECO:0000256" key="5">
    <source>
        <dbReference type="ARBA" id="ARBA00023136"/>
    </source>
</evidence>
<evidence type="ECO:0000256" key="2">
    <source>
        <dbReference type="ARBA" id="ARBA00022475"/>
    </source>
</evidence>
<feature type="compositionally biased region" description="Polar residues" evidence="6">
    <location>
        <begin position="334"/>
        <end position="345"/>
    </location>
</feature>
<feature type="transmembrane region" description="Helical" evidence="7">
    <location>
        <begin position="35"/>
        <end position="60"/>
    </location>
</feature>
<accession>A0A645AS95</accession>
<evidence type="ECO:0000256" key="1">
    <source>
        <dbReference type="ARBA" id="ARBA00004651"/>
    </source>
</evidence>
<gene>
    <name evidence="8" type="ORF">SDC9_102946</name>
</gene>
<evidence type="ECO:0000256" key="4">
    <source>
        <dbReference type="ARBA" id="ARBA00022989"/>
    </source>
</evidence>
<dbReference type="PANTHER" id="PTHR30213:SF1">
    <property type="entry name" value="INNER MEMBRANE PROTEIN YHJD"/>
    <property type="match status" value="1"/>
</dbReference>
<dbReference type="PANTHER" id="PTHR30213">
    <property type="entry name" value="INNER MEMBRANE PROTEIN YHJD"/>
    <property type="match status" value="1"/>
</dbReference>
<name>A0A645AS95_9ZZZZ</name>
<dbReference type="GO" id="GO:0005886">
    <property type="term" value="C:plasma membrane"/>
    <property type="evidence" value="ECO:0007669"/>
    <property type="project" value="UniProtKB-SubCell"/>
</dbReference>
<keyword evidence="4 7" id="KW-1133">Transmembrane helix</keyword>
<evidence type="ECO:0000256" key="3">
    <source>
        <dbReference type="ARBA" id="ARBA00022692"/>
    </source>
</evidence>
<feature type="transmembrane region" description="Helical" evidence="7">
    <location>
        <begin position="194"/>
        <end position="214"/>
    </location>
</feature>
<feature type="region of interest" description="Disordered" evidence="6">
    <location>
        <begin position="333"/>
        <end position="352"/>
    </location>
</feature>
<feature type="transmembrane region" description="Helical" evidence="7">
    <location>
        <begin position="148"/>
        <end position="174"/>
    </location>
</feature>
<sequence>MSSVHSLLEWLQASPAGSHLLRAYVRYMNRLGNQLSAAMAFFTILAIVPVLMFAFAAVGFTLTVLRPDLLGVVQIFLVDNLSAGPLQDQILILLSQYLLNWRNVGILAIGIALVVGTSWVANLKGVIRGMGRPSFDMVQRHKPWQEPLINMGLLLVILVLVATTFTATVIGTQLAGTIVDWLHVSSLAVGISSALVRVASLAFSLAGATLLFWLMYRFLPDERPPASALKRGSVGAGVCFVILQTAVSWLTGLLSAARATQLFGPVILAMLFINFFANLILLWAAWIATSNQPAVARRHSLGDEILRGQELTVTVEDHWAHADAEVEQRLQADRSASQLGTTQSPADGRRPARLRLRIRRGAGPAGRRIHKR</sequence>
<reference evidence="8" key="1">
    <citation type="submission" date="2019-08" db="EMBL/GenBank/DDBJ databases">
        <authorList>
            <person name="Kucharzyk K."/>
            <person name="Murdoch R.W."/>
            <person name="Higgins S."/>
            <person name="Loffler F."/>
        </authorList>
    </citation>
    <scope>NUCLEOTIDE SEQUENCE</scope>
</reference>
<evidence type="ECO:0008006" key="9">
    <source>
        <dbReference type="Google" id="ProtNLM"/>
    </source>
</evidence>
<dbReference type="InterPro" id="IPR017039">
    <property type="entry name" value="Virul_fac_BrkB"/>
</dbReference>
<keyword evidence="5 7" id="KW-0472">Membrane</keyword>